<proteinExistence type="predicted"/>
<evidence type="ECO:0000313" key="3">
    <source>
        <dbReference type="Proteomes" id="UP001634394"/>
    </source>
</evidence>
<gene>
    <name evidence="2" type="ORF">ACJMK2_029539</name>
</gene>
<dbReference type="EMBL" id="JBJQND010000003">
    <property type="protein sequence ID" value="KAL3883256.1"/>
    <property type="molecule type" value="Genomic_DNA"/>
</dbReference>
<feature type="compositionally biased region" description="Polar residues" evidence="1">
    <location>
        <begin position="31"/>
        <end position="50"/>
    </location>
</feature>
<accession>A0ABD3XCG2</accession>
<dbReference type="AlphaFoldDB" id="A0ABD3XCG2"/>
<feature type="non-terminal residue" evidence="2">
    <location>
        <position position="50"/>
    </location>
</feature>
<reference evidence="2 3" key="1">
    <citation type="submission" date="2024-11" db="EMBL/GenBank/DDBJ databases">
        <title>Chromosome-level genome assembly of the freshwater bivalve Anodonta woodiana.</title>
        <authorList>
            <person name="Chen X."/>
        </authorList>
    </citation>
    <scope>NUCLEOTIDE SEQUENCE [LARGE SCALE GENOMIC DNA]</scope>
    <source>
        <strain evidence="2">MN2024</strain>
        <tissue evidence="2">Gills</tissue>
    </source>
</reference>
<organism evidence="2 3">
    <name type="scientific">Sinanodonta woodiana</name>
    <name type="common">Chinese pond mussel</name>
    <name type="synonym">Anodonta woodiana</name>
    <dbReference type="NCBI Taxonomy" id="1069815"/>
    <lineage>
        <taxon>Eukaryota</taxon>
        <taxon>Metazoa</taxon>
        <taxon>Spiralia</taxon>
        <taxon>Lophotrochozoa</taxon>
        <taxon>Mollusca</taxon>
        <taxon>Bivalvia</taxon>
        <taxon>Autobranchia</taxon>
        <taxon>Heteroconchia</taxon>
        <taxon>Palaeoheterodonta</taxon>
        <taxon>Unionida</taxon>
        <taxon>Unionoidea</taxon>
        <taxon>Unionidae</taxon>
        <taxon>Unioninae</taxon>
        <taxon>Sinanodonta</taxon>
    </lineage>
</organism>
<dbReference type="Proteomes" id="UP001634394">
    <property type="component" value="Unassembled WGS sequence"/>
</dbReference>
<evidence type="ECO:0000313" key="2">
    <source>
        <dbReference type="EMBL" id="KAL3883256.1"/>
    </source>
</evidence>
<feature type="non-terminal residue" evidence="2">
    <location>
        <position position="1"/>
    </location>
</feature>
<evidence type="ECO:0000256" key="1">
    <source>
        <dbReference type="SAM" id="MobiDB-lite"/>
    </source>
</evidence>
<sequence length="50" mass="5634">LRNAIKQIKATRKRSQLPISTTIKSSSHSTRLNQLTSYDKSLMNSSSNQN</sequence>
<protein>
    <submittedName>
        <fullName evidence="2">Uncharacterized protein</fullName>
    </submittedName>
</protein>
<comment type="caution">
    <text evidence="2">The sequence shown here is derived from an EMBL/GenBank/DDBJ whole genome shotgun (WGS) entry which is preliminary data.</text>
</comment>
<keyword evidence="3" id="KW-1185">Reference proteome</keyword>
<feature type="region of interest" description="Disordered" evidence="1">
    <location>
        <begin position="1"/>
        <end position="50"/>
    </location>
</feature>
<feature type="compositionally biased region" description="Low complexity" evidence="1">
    <location>
        <begin position="19"/>
        <end position="30"/>
    </location>
</feature>
<name>A0ABD3XCG2_SINWO</name>